<keyword evidence="1" id="KW-0812">Transmembrane</keyword>
<sequence>MSIIFLSPALDFPYAGQVILFITAGGSLIILSGFWVFLDNVLSVEATFGDIILTMILGSISWAVGRLHIYCVYYIKETKGRNNDLFMIVAYILPIAIGFLLYLFL</sequence>
<proteinExistence type="predicted"/>
<evidence type="ECO:0000313" key="3">
    <source>
        <dbReference type="Proteomes" id="UP000070257"/>
    </source>
</evidence>
<keyword evidence="1" id="KW-0472">Membrane</keyword>
<gene>
    <name evidence="2" type="ORF">AKJ39_00955</name>
</gene>
<accession>A0A656YZI8</accession>
<keyword evidence="3" id="KW-1185">Reference proteome</keyword>
<feature type="transmembrane region" description="Helical" evidence="1">
    <location>
        <begin position="50"/>
        <end position="73"/>
    </location>
</feature>
<evidence type="ECO:0000256" key="1">
    <source>
        <dbReference type="SAM" id="Phobius"/>
    </source>
</evidence>
<evidence type="ECO:0000313" key="2">
    <source>
        <dbReference type="EMBL" id="KXA98746.1"/>
    </source>
</evidence>
<organism evidence="2 3">
    <name type="scientific">candidate division MSBL1 archaeon SCGC-AAA259J03</name>
    <dbReference type="NCBI Taxonomy" id="1698269"/>
    <lineage>
        <taxon>Archaea</taxon>
        <taxon>Methanobacteriati</taxon>
        <taxon>Methanobacteriota</taxon>
        <taxon>candidate division MSBL1</taxon>
    </lineage>
</organism>
<name>A0A656YZI8_9EURY</name>
<reference evidence="2 3" key="1">
    <citation type="journal article" date="2016" name="Sci. Rep.">
        <title>Metabolic traits of an uncultured archaeal lineage -MSBL1- from brine pools of the Red Sea.</title>
        <authorList>
            <person name="Mwirichia R."/>
            <person name="Alam I."/>
            <person name="Rashid M."/>
            <person name="Vinu M."/>
            <person name="Ba-Alawi W."/>
            <person name="Anthony Kamau A."/>
            <person name="Kamanda Ngugi D."/>
            <person name="Goker M."/>
            <person name="Klenk H.P."/>
            <person name="Bajic V."/>
            <person name="Stingl U."/>
        </authorList>
    </citation>
    <scope>NUCLEOTIDE SEQUENCE [LARGE SCALE GENOMIC DNA]</scope>
    <source>
        <strain evidence="2">SCGC-AAA259J03</strain>
    </source>
</reference>
<dbReference type="EMBL" id="LHXT01000007">
    <property type="protein sequence ID" value="KXA98746.1"/>
    <property type="molecule type" value="Genomic_DNA"/>
</dbReference>
<feature type="transmembrane region" description="Helical" evidence="1">
    <location>
        <begin position="85"/>
        <end position="104"/>
    </location>
</feature>
<feature type="transmembrane region" description="Helical" evidence="1">
    <location>
        <begin position="12"/>
        <end position="38"/>
    </location>
</feature>
<dbReference type="AlphaFoldDB" id="A0A656YZI8"/>
<comment type="caution">
    <text evidence="2">The sequence shown here is derived from an EMBL/GenBank/DDBJ whole genome shotgun (WGS) entry which is preliminary data.</text>
</comment>
<dbReference type="Proteomes" id="UP000070257">
    <property type="component" value="Unassembled WGS sequence"/>
</dbReference>
<protein>
    <submittedName>
        <fullName evidence="2">Uncharacterized protein</fullName>
    </submittedName>
</protein>
<keyword evidence="1" id="KW-1133">Transmembrane helix</keyword>